<keyword evidence="11" id="KW-1185">Reference proteome</keyword>
<accession>A0AAV2INV1</accession>
<gene>
    <name evidence="10" type="ORF">GSLYS_00020694001</name>
</gene>
<comment type="similarity">
    <text evidence="2">Belongs to the SMC family. SMC4 subfamily.</text>
</comment>
<dbReference type="GO" id="GO:0005524">
    <property type="term" value="F:ATP binding"/>
    <property type="evidence" value="ECO:0007669"/>
    <property type="project" value="UniProtKB-KW"/>
</dbReference>
<evidence type="ECO:0000313" key="10">
    <source>
        <dbReference type="EMBL" id="CAL1547369.1"/>
    </source>
</evidence>
<dbReference type="InterPro" id="IPR010935">
    <property type="entry name" value="SMC_hinge"/>
</dbReference>
<dbReference type="EMBL" id="CAXITT010000960">
    <property type="protein sequence ID" value="CAL1547369.1"/>
    <property type="molecule type" value="Genomic_DNA"/>
</dbReference>
<feature type="coiled-coil region" evidence="7">
    <location>
        <begin position="496"/>
        <end position="561"/>
    </location>
</feature>
<dbReference type="PANTHER" id="PTHR18937:SF172">
    <property type="entry name" value="STRUCTURAL MAINTENANCE OF CHROMOSOMES PROTEIN"/>
    <property type="match status" value="1"/>
</dbReference>
<feature type="domain" description="SMC hinge" evidence="9">
    <location>
        <begin position="589"/>
        <end position="705"/>
    </location>
</feature>
<evidence type="ECO:0000256" key="3">
    <source>
        <dbReference type="ARBA" id="ARBA00022741"/>
    </source>
</evidence>
<comment type="subcellular location">
    <subcellularLocation>
        <location evidence="1">Nucleus</location>
    </subcellularLocation>
</comment>
<protein>
    <recommendedName>
        <fullName evidence="9">SMC hinge domain-containing protein</fullName>
    </recommendedName>
</protein>
<evidence type="ECO:0000256" key="1">
    <source>
        <dbReference type="ARBA" id="ARBA00004123"/>
    </source>
</evidence>
<keyword evidence="4" id="KW-0067">ATP-binding</keyword>
<dbReference type="Gene3D" id="1.20.1060.20">
    <property type="match status" value="1"/>
</dbReference>
<dbReference type="Proteomes" id="UP001497497">
    <property type="component" value="Unassembled WGS sequence"/>
</dbReference>
<evidence type="ECO:0000256" key="4">
    <source>
        <dbReference type="ARBA" id="ARBA00022840"/>
    </source>
</evidence>
<dbReference type="SUPFAM" id="SSF52540">
    <property type="entry name" value="P-loop containing nucleoside triphosphate hydrolases"/>
    <property type="match status" value="1"/>
</dbReference>
<dbReference type="InterPro" id="IPR003395">
    <property type="entry name" value="RecF/RecN/SMC_N"/>
</dbReference>
<name>A0AAV2INV1_LYMST</name>
<feature type="coiled-coil region" evidence="7">
    <location>
        <begin position="243"/>
        <end position="270"/>
    </location>
</feature>
<dbReference type="Pfam" id="PF02463">
    <property type="entry name" value="SMC_N"/>
    <property type="match status" value="1"/>
</dbReference>
<dbReference type="InterPro" id="IPR027417">
    <property type="entry name" value="P-loop_NTPase"/>
</dbReference>
<dbReference type="Pfam" id="PF06470">
    <property type="entry name" value="SMC_hinge"/>
    <property type="match status" value="1"/>
</dbReference>
<reference evidence="10 11" key="1">
    <citation type="submission" date="2024-04" db="EMBL/GenBank/DDBJ databases">
        <authorList>
            <consortium name="Genoscope - CEA"/>
            <person name="William W."/>
        </authorList>
    </citation>
    <scope>NUCLEOTIDE SEQUENCE [LARGE SCALE GENOMIC DNA]</scope>
</reference>
<comment type="caution">
    <text evidence="10">The sequence shown here is derived from an EMBL/GenBank/DDBJ whole genome shotgun (WGS) entry which is preliminary data.</text>
</comment>
<evidence type="ECO:0000259" key="9">
    <source>
        <dbReference type="SMART" id="SM00968"/>
    </source>
</evidence>
<dbReference type="Gene3D" id="3.30.70.1620">
    <property type="match status" value="1"/>
</dbReference>
<dbReference type="GO" id="GO:0000796">
    <property type="term" value="C:condensin complex"/>
    <property type="evidence" value="ECO:0007669"/>
    <property type="project" value="TreeGrafter"/>
</dbReference>
<dbReference type="FunFam" id="3.30.70.1620:FF:000003">
    <property type="entry name" value="Structural maintenance of chromosomes 4"/>
    <property type="match status" value="1"/>
</dbReference>
<evidence type="ECO:0000256" key="6">
    <source>
        <dbReference type="ARBA" id="ARBA00023242"/>
    </source>
</evidence>
<dbReference type="SMART" id="SM00968">
    <property type="entry name" value="SMC_hinge"/>
    <property type="match status" value="1"/>
</dbReference>
<feature type="compositionally biased region" description="Acidic residues" evidence="8">
    <location>
        <begin position="1"/>
        <end position="10"/>
    </location>
</feature>
<dbReference type="FunFam" id="1.20.1060.20:FF:000003">
    <property type="entry name" value="Structural maintenance of chromosomes 4"/>
    <property type="match status" value="1"/>
</dbReference>
<keyword evidence="5 7" id="KW-0175">Coiled coil</keyword>
<evidence type="ECO:0000313" key="11">
    <source>
        <dbReference type="Proteomes" id="UP001497497"/>
    </source>
</evidence>
<feature type="non-terminal residue" evidence="10">
    <location>
        <position position="761"/>
    </location>
</feature>
<keyword evidence="3" id="KW-0547">Nucleotide-binding</keyword>
<sequence length="761" mass="86200">MNMDVDEEQEANNMEDNTQQEPPRTPLVFNPADYGPVEVPDLVMSVATYETNGPRLMITQIVNENFKSYAGIQKLGPFHRNFTAIIGPNGSGKSNVIDSMLFVFGYRANKIRSKKISVLIHNSEKHQDINSCTVAVHFQKIIDTGPDDDQYTVVPNSELVVSRVAFRDNSSCYYLNGKKAAYKEVAQVLRGSGIDLDHNRFLILQGEVEQIAMMKPKALTEHEDGMLEFLEDIIGSNRFKQPIDTLNKRMDTLNDLRSEKLNRVKAVEKEMENLEGPKNEAVEFLLVENEFVRLKNKMYQKYIMECTENETKAQAECDKVNETMKNYKEKLGSVIENKNLKTKEYNKVRKEYEKLLKASEESKEKFAETESQDAKCREDIKLNKAKLKKLEKSLESETAKVEELKLVPEQAEQACADLQKKLQNLEKAKDKEEENEKAVMDSLKDETKGIQEEKNVKEAQLLAQQGELNERKSKLQVAESELDLYTSRQQLETKKLDAIKQKLKDSEASLEKRQQDAKRHEEEIPKVEAKLATAKEALQQITKAEAACEEKRNKLRGQVEEAKSSMAASKSKNRVLDALMAEKKKGTLPGIYGRLGDLGAIDAHYDVAISTACGSLDHIVVDNIDTGKRCIEFLKRNNIGQGHFILLDKMEVWRAETKKKIITPENVPRLFDLVKVKEEALKTCFYYALRNTLVAKEIDQGTRIAYGKTRYRVVTLKGELIELTGAMSGGGTSVCKGKMGSAIVSDVDPKEIINMENTLEK</sequence>
<dbReference type="AlphaFoldDB" id="A0AAV2INV1"/>
<dbReference type="Gene3D" id="3.40.50.300">
    <property type="entry name" value="P-loop containing nucleotide triphosphate hydrolases"/>
    <property type="match status" value="1"/>
</dbReference>
<feature type="coiled-coil region" evidence="7">
    <location>
        <begin position="310"/>
        <end position="460"/>
    </location>
</feature>
<proteinExistence type="inferred from homology"/>
<dbReference type="FunFam" id="3.40.50.300:FF:000585">
    <property type="entry name" value="Structural maintenance of chromosomes 4"/>
    <property type="match status" value="1"/>
</dbReference>
<dbReference type="GO" id="GO:0007076">
    <property type="term" value="P:mitotic chromosome condensation"/>
    <property type="evidence" value="ECO:0007669"/>
    <property type="project" value="TreeGrafter"/>
</dbReference>
<keyword evidence="6" id="KW-0539">Nucleus</keyword>
<dbReference type="SUPFAM" id="SSF75553">
    <property type="entry name" value="Smc hinge domain"/>
    <property type="match status" value="1"/>
</dbReference>
<feature type="compositionally biased region" description="Polar residues" evidence="8">
    <location>
        <begin position="11"/>
        <end position="22"/>
    </location>
</feature>
<feature type="region of interest" description="Disordered" evidence="8">
    <location>
        <begin position="1"/>
        <end position="27"/>
    </location>
</feature>
<dbReference type="GO" id="GO:0005634">
    <property type="term" value="C:nucleus"/>
    <property type="evidence" value="ECO:0007669"/>
    <property type="project" value="UniProtKB-SubCell"/>
</dbReference>
<organism evidence="10 11">
    <name type="scientific">Lymnaea stagnalis</name>
    <name type="common">Great pond snail</name>
    <name type="synonym">Helix stagnalis</name>
    <dbReference type="NCBI Taxonomy" id="6523"/>
    <lineage>
        <taxon>Eukaryota</taxon>
        <taxon>Metazoa</taxon>
        <taxon>Spiralia</taxon>
        <taxon>Lophotrochozoa</taxon>
        <taxon>Mollusca</taxon>
        <taxon>Gastropoda</taxon>
        <taxon>Heterobranchia</taxon>
        <taxon>Euthyneura</taxon>
        <taxon>Panpulmonata</taxon>
        <taxon>Hygrophila</taxon>
        <taxon>Lymnaeoidea</taxon>
        <taxon>Lymnaeidae</taxon>
        <taxon>Lymnaea</taxon>
    </lineage>
</organism>
<evidence type="ECO:0000256" key="8">
    <source>
        <dbReference type="SAM" id="MobiDB-lite"/>
    </source>
</evidence>
<evidence type="ECO:0000256" key="7">
    <source>
        <dbReference type="SAM" id="Coils"/>
    </source>
</evidence>
<evidence type="ECO:0000256" key="2">
    <source>
        <dbReference type="ARBA" id="ARBA00006005"/>
    </source>
</evidence>
<dbReference type="InterPro" id="IPR036277">
    <property type="entry name" value="SMC_hinge_sf"/>
</dbReference>
<evidence type="ECO:0000256" key="5">
    <source>
        <dbReference type="ARBA" id="ARBA00023054"/>
    </source>
</evidence>
<dbReference type="PANTHER" id="PTHR18937">
    <property type="entry name" value="STRUCTURAL MAINTENANCE OF CHROMOSOMES SMC FAMILY MEMBER"/>
    <property type="match status" value="1"/>
</dbReference>